<dbReference type="Gene3D" id="3.40.50.2000">
    <property type="entry name" value="Glycogen Phosphorylase B"/>
    <property type="match status" value="2"/>
</dbReference>
<dbReference type="PANTHER" id="PTHR12526">
    <property type="entry name" value="GLYCOSYLTRANSFERASE"/>
    <property type="match status" value="1"/>
</dbReference>
<feature type="domain" description="Glycosyl transferase family 1" evidence="3">
    <location>
        <begin position="182"/>
        <end position="347"/>
    </location>
</feature>
<evidence type="ECO:0000313" key="5">
    <source>
        <dbReference type="Proteomes" id="UP001238163"/>
    </source>
</evidence>
<dbReference type="RefSeq" id="WP_307259122.1">
    <property type="nucleotide sequence ID" value="NZ_JAUSVL010000001.1"/>
</dbReference>
<dbReference type="EC" id="2.4.1.-" evidence="4"/>
<sequence>MRLAFTIFKYFPHGGAQKDMLAIAHACKQRGHDITLFCYEFQGEQPAWLDLRLLPAKGRSNHRRAMHFQELALTAIAADRFDGVIGFSRMAGLDVYFAADDCLAAQLATRSLLTRMLPRARSFAVMERAAISPAGAKMILTLTRRQEDDFQRHYSCAPRRFFRLPPLVPDAFRDLAALQAKRNALRQELGAGEKDLILAQVASSYHTKGVDRTLRAIAALPDSIRPRLWVVGAEKHPGGMQRLARKLGIAPRITFCGGRNDVPAILAAADAMVHPARQESAGAVLVEALAAGLPVITSGICGYAEHVHNAGAGAVIPEPFQQHQLNQQLASLLADHAWLQSCAANARAYTKNHDFYARADIAAIAIEKSLTTKATTP</sequence>
<gene>
    <name evidence="4" type="ORF">J3R75_000066</name>
</gene>
<organism evidence="4 5">
    <name type="scientific">Oligosphaera ethanolica</name>
    <dbReference type="NCBI Taxonomy" id="760260"/>
    <lineage>
        <taxon>Bacteria</taxon>
        <taxon>Pseudomonadati</taxon>
        <taxon>Lentisphaerota</taxon>
        <taxon>Oligosphaeria</taxon>
        <taxon>Oligosphaerales</taxon>
        <taxon>Oligosphaeraceae</taxon>
        <taxon>Oligosphaera</taxon>
    </lineage>
</organism>
<evidence type="ECO:0000256" key="2">
    <source>
        <dbReference type="ARBA" id="ARBA00022679"/>
    </source>
</evidence>
<comment type="caution">
    <text evidence="4">The sequence shown here is derived from an EMBL/GenBank/DDBJ whole genome shotgun (WGS) entry which is preliminary data.</text>
</comment>
<dbReference type="GO" id="GO:0016757">
    <property type="term" value="F:glycosyltransferase activity"/>
    <property type="evidence" value="ECO:0007669"/>
    <property type="project" value="UniProtKB-KW"/>
</dbReference>
<dbReference type="Proteomes" id="UP001238163">
    <property type="component" value="Unassembled WGS sequence"/>
</dbReference>
<proteinExistence type="predicted"/>
<keyword evidence="5" id="KW-1185">Reference proteome</keyword>
<dbReference type="SUPFAM" id="SSF53756">
    <property type="entry name" value="UDP-Glycosyltransferase/glycogen phosphorylase"/>
    <property type="match status" value="1"/>
</dbReference>
<dbReference type="PANTHER" id="PTHR12526:SF510">
    <property type="entry name" value="D-INOSITOL 3-PHOSPHATE GLYCOSYLTRANSFERASE"/>
    <property type="match status" value="1"/>
</dbReference>
<dbReference type="Pfam" id="PF00534">
    <property type="entry name" value="Glycos_transf_1"/>
    <property type="match status" value="1"/>
</dbReference>
<dbReference type="InterPro" id="IPR001296">
    <property type="entry name" value="Glyco_trans_1"/>
</dbReference>
<reference evidence="4" key="1">
    <citation type="submission" date="2023-07" db="EMBL/GenBank/DDBJ databases">
        <title>Genomic Encyclopedia of Type Strains, Phase IV (KMG-IV): sequencing the most valuable type-strain genomes for metagenomic binning, comparative biology and taxonomic classification.</title>
        <authorList>
            <person name="Goeker M."/>
        </authorList>
    </citation>
    <scope>NUCLEOTIDE SEQUENCE</scope>
    <source>
        <strain evidence="4">DSM 24202</strain>
    </source>
</reference>
<keyword evidence="2 4" id="KW-0808">Transferase</keyword>
<name>A0AAE3VD08_9BACT</name>
<protein>
    <submittedName>
        <fullName evidence="4">UDP-glucose:(Heptosyl)LPS alpha-1,3-glucosyltransferase</fullName>
        <ecNumber evidence="4">2.4.1.-</ecNumber>
    </submittedName>
</protein>
<keyword evidence="1 4" id="KW-0328">Glycosyltransferase</keyword>
<dbReference type="CDD" id="cd03801">
    <property type="entry name" value="GT4_PimA-like"/>
    <property type="match status" value="1"/>
</dbReference>
<evidence type="ECO:0000259" key="3">
    <source>
        <dbReference type="Pfam" id="PF00534"/>
    </source>
</evidence>
<evidence type="ECO:0000313" key="4">
    <source>
        <dbReference type="EMBL" id="MDQ0287959.1"/>
    </source>
</evidence>
<evidence type="ECO:0000256" key="1">
    <source>
        <dbReference type="ARBA" id="ARBA00022676"/>
    </source>
</evidence>
<dbReference type="EMBL" id="JAUSVL010000001">
    <property type="protein sequence ID" value="MDQ0287959.1"/>
    <property type="molecule type" value="Genomic_DNA"/>
</dbReference>
<dbReference type="AlphaFoldDB" id="A0AAE3VD08"/>
<accession>A0AAE3VD08</accession>